<accession>A0A4S8M2N9</accession>
<evidence type="ECO:0000313" key="2">
    <source>
        <dbReference type="EMBL" id="THU95948.1"/>
    </source>
</evidence>
<dbReference type="EMBL" id="ML179188">
    <property type="protein sequence ID" value="THU95948.1"/>
    <property type="molecule type" value="Genomic_DNA"/>
</dbReference>
<protein>
    <submittedName>
        <fullName evidence="2">Uncharacterized protein</fullName>
    </submittedName>
</protein>
<reference evidence="2 3" key="1">
    <citation type="journal article" date="2019" name="Nat. Ecol. Evol.">
        <title>Megaphylogeny resolves global patterns of mushroom evolution.</title>
        <authorList>
            <person name="Varga T."/>
            <person name="Krizsan K."/>
            <person name="Foldi C."/>
            <person name="Dima B."/>
            <person name="Sanchez-Garcia M."/>
            <person name="Sanchez-Ramirez S."/>
            <person name="Szollosi G.J."/>
            <person name="Szarkandi J.G."/>
            <person name="Papp V."/>
            <person name="Albert L."/>
            <person name="Andreopoulos W."/>
            <person name="Angelini C."/>
            <person name="Antonin V."/>
            <person name="Barry K.W."/>
            <person name="Bougher N.L."/>
            <person name="Buchanan P."/>
            <person name="Buyck B."/>
            <person name="Bense V."/>
            <person name="Catcheside P."/>
            <person name="Chovatia M."/>
            <person name="Cooper J."/>
            <person name="Damon W."/>
            <person name="Desjardin D."/>
            <person name="Finy P."/>
            <person name="Geml J."/>
            <person name="Haridas S."/>
            <person name="Hughes K."/>
            <person name="Justo A."/>
            <person name="Karasinski D."/>
            <person name="Kautmanova I."/>
            <person name="Kiss B."/>
            <person name="Kocsube S."/>
            <person name="Kotiranta H."/>
            <person name="LaButti K.M."/>
            <person name="Lechner B.E."/>
            <person name="Liimatainen K."/>
            <person name="Lipzen A."/>
            <person name="Lukacs Z."/>
            <person name="Mihaltcheva S."/>
            <person name="Morgado L.N."/>
            <person name="Niskanen T."/>
            <person name="Noordeloos M.E."/>
            <person name="Ohm R.A."/>
            <person name="Ortiz-Santana B."/>
            <person name="Ovrebo C."/>
            <person name="Racz N."/>
            <person name="Riley R."/>
            <person name="Savchenko A."/>
            <person name="Shiryaev A."/>
            <person name="Soop K."/>
            <person name="Spirin V."/>
            <person name="Szebenyi C."/>
            <person name="Tomsovsky M."/>
            <person name="Tulloss R.E."/>
            <person name="Uehling J."/>
            <person name="Grigoriev I.V."/>
            <person name="Vagvolgyi C."/>
            <person name="Papp T."/>
            <person name="Martin F.M."/>
            <person name="Miettinen O."/>
            <person name="Hibbett D.S."/>
            <person name="Nagy L.G."/>
        </authorList>
    </citation>
    <scope>NUCLEOTIDE SEQUENCE [LARGE SCALE GENOMIC DNA]</scope>
    <source>
        <strain evidence="2 3">CBS 962.96</strain>
    </source>
</reference>
<feature type="chain" id="PRO_5020183265" evidence="1">
    <location>
        <begin position="18"/>
        <end position="319"/>
    </location>
</feature>
<gene>
    <name evidence="2" type="ORF">K435DRAFT_797730</name>
</gene>
<keyword evidence="3" id="KW-1185">Reference proteome</keyword>
<dbReference type="Proteomes" id="UP000297245">
    <property type="component" value="Unassembled WGS sequence"/>
</dbReference>
<evidence type="ECO:0000256" key="1">
    <source>
        <dbReference type="SAM" id="SignalP"/>
    </source>
</evidence>
<dbReference type="AlphaFoldDB" id="A0A4S8M2N9"/>
<keyword evidence="1" id="KW-0732">Signal</keyword>
<evidence type="ECO:0000313" key="3">
    <source>
        <dbReference type="Proteomes" id="UP000297245"/>
    </source>
</evidence>
<proteinExistence type="predicted"/>
<feature type="signal peptide" evidence="1">
    <location>
        <begin position="1"/>
        <end position="17"/>
    </location>
</feature>
<name>A0A4S8M2N9_DENBC</name>
<organism evidence="2 3">
    <name type="scientific">Dendrothele bispora (strain CBS 962.96)</name>
    <dbReference type="NCBI Taxonomy" id="1314807"/>
    <lineage>
        <taxon>Eukaryota</taxon>
        <taxon>Fungi</taxon>
        <taxon>Dikarya</taxon>
        <taxon>Basidiomycota</taxon>
        <taxon>Agaricomycotina</taxon>
        <taxon>Agaricomycetes</taxon>
        <taxon>Agaricomycetidae</taxon>
        <taxon>Agaricales</taxon>
        <taxon>Agaricales incertae sedis</taxon>
        <taxon>Dendrothele</taxon>
    </lineage>
</organism>
<sequence>MHIVLSALCSLLSLSQAYCTHTVKHMNSPNSSETDQEEKRFSIVVSLYDTNGFVDVITLFNLPLPPAGSISKLHSGRRTFYARTDILLRALQNHFTTIPTSPYESWEIGSGVIPWTLVLCDSLSVDAAHIQLSTTQILTTPPSLVQDKFGHKPVGTLAKPDSVFIHPIVQERTSESRYYRQATQSFLQTHSSDKSEYLSTTYTLQILLNAQDDSSSFQKQLQKLVISIINSAPSDSDNDNEPVILAPACVPSYHVPFFEETEQTQLPHIPVYSESQLVWHAHDTHELSDALVPSNAELAPISDLLIFDPSLLVPTLQMS</sequence>